<dbReference type="RefSeq" id="WP_236331312.1">
    <property type="nucleotide sequence ID" value="NZ_CAKMMG010000001.1"/>
</dbReference>
<accession>A0ABM9BUK0</accession>
<proteinExistence type="inferred from homology"/>
<keyword evidence="5" id="KW-1185">Reference proteome</keyword>
<dbReference type="EMBL" id="CAKMMG010000001">
    <property type="protein sequence ID" value="CAH1194086.1"/>
    <property type="molecule type" value="Genomic_DNA"/>
</dbReference>
<dbReference type="InterPro" id="IPR036291">
    <property type="entry name" value="NAD(P)-bd_dom_sf"/>
</dbReference>
<dbReference type="PRINTS" id="PR00081">
    <property type="entry name" value="GDHRDH"/>
</dbReference>
<dbReference type="PROSITE" id="PS00061">
    <property type="entry name" value="ADH_SHORT"/>
    <property type="match status" value="1"/>
</dbReference>
<dbReference type="NCBIfam" id="NF005559">
    <property type="entry name" value="PRK07231.1"/>
    <property type="match status" value="1"/>
</dbReference>
<dbReference type="SMART" id="SM00822">
    <property type="entry name" value="PKS_KR"/>
    <property type="match status" value="1"/>
</dbReference>
<evidence type="ECO:0000259" key="3">
    <source>
        <dbReference type="SMART" id="SM00822"/>
    </source>
</evidence>
<evidence type="ECO:0000313" key="4">
    <source>
        <dbReference type="EMBL" id="CAH1194086.1"/>
    </source>
</evidence>
<dbReference type="Pfam" id="PF13561">
    <property type="entry name" value="adh_short_C2"/>
    <property type="match status" value="1"/>
</dbReference>
<dbReference type="InterPro" id="IPR020904">
    <property type="entry name" value="Sc_DH/Rdtase_CS"/>
</dbReference>
<feature type="domain" description="Ketoreductase" evidence="3">
    <location>
        <begin position="7"/>
        <end position="182"/>
    </location>
</feature>
<reference evidence="4" key="1">
    <citation type="submission" date="2022-01" db="EMBL/GenBank/DDBJ databases">
        <authorList>
            <person name="Criscuolo A."/>
        </authorList>
    </citation>
    <scope>NUCLEOTIDE SEQUENCE</scope>
    <source>
        <strain evidence="4">CIP111892</strain>
    </source>
</reference>
<comment type="similarity">
    <text evidence="1">Belongs to the short-chain dehydrogenases/reductases (SDR) family.</text>
</comment>
<keyword evidence="2 4" id="KW-0560">Oxidoreductase</keyword>
<dbReference type="EC" id="1.1.1.385" evidence="4"/>
<evidence type="ECO:0000256" key="1">
    <source>
        <dbReference type="ARBA" id="ARBA00006484"/>
    </source>
</evidence>
<protein>
    <submittedName>
        <fullName evidence="4">Dihydroanticapsin 7-dehydrogenase</fullName>
        <ecNumber evidence="4">1.1.1.385</ecNumber>
    </submittedName>
</protein>
<gene>
    <name evidence="4" type="primary">bacC_2</name>
    <name evidence="4" type="ORF">PAECIP111892_01405</name>
</gene>
<name>A0ABM9BUK0_9BACL</name>
<dbReference type="InterPro" id="IPR057326">
    <property type="entry name" value="KR_dom"/>
</dbReference>
<dbReference type="GO" id="GO:0016491">
    <property type="term" value="F:oxidoreductase activity"/>
    <property type="evidence" value="ECO:0007669"/>
    <property type="project" value="UniProtKB-KW"/>
</dbReference>
<evidence type="ECO:0000313" key="5">
    <source>
        <dbReference type="Proteomes" id="UP000838324"/>
    </source>
</evidence>
<dbReference type="InterPro" id="IPR002347">
    <property type="entry name" value="SDR_fam"/>
</dbReference>
<evidence type="ECO:0000256" key="2">
    <source>
        <dbReference type="ARBA" id="ARBA00023002"/>
    </source>
</evidence>
<dbReference type="SUPFAM" id="SSF51735">
    <property type="entry name" value="NAD(P)-binding Rossmann-fold domains"/>
    <property type="match status" value="1"/>
</dbReference>
<dbReference type="PANTHER" id="PTHR43669">
    <property type="entry name" value="5-KETO-D-GLUCONATE 5-REDUCTASE"/>
    <property type="match status" value="1"/>
</dbReference>
<organism evidence="4 5">
    <name type="scientific">Paenibacillus auburnensis</name>
    <dbReference type="NCBI Taxonomy" id="2905649"/>
    <lineage>
        <taxon>Bacteria</taxon>
        <taxon>Bacillati</taxon>
        <taxon>Bacillota</taxon>
        <taxon>Bacilli</taxon>
        <taxon>Bacillales</taxon>
        <taxon>Paenibacillaceae</taxon>
        <taxon>Paenibacillus</taxon>
    </lineage>
</organism>
<comment type="caution">
    <text evidence="4">The sequence shown here is derived from an EMBL/GenBank/DDBJ whole genome shotgun (WGS) entry which is preliminary data.</text>
</comment>
<sequence>MGKLDGKVALITGGNSGIGLAAARLFVTEGARVVLTGRNLATLNAAVEELGNESALAVQADATDPESSAKAVEAAIERFGKLDIVYANAGISAPTPVGDTELSTFDEVLRVNVTGVFFTVQAALPYLQKGASVILTGSVLAQAGRPGGSAYAASKGAVSSMTKVLASELSPRGIRVNNVVPGATRTPIWGQNTPEDWAKLEAGMSLSIPLNRLGEPEEIAKVALFLASDDSSFIQGTDITADGGAGAAPMGAPIYCLS</sequence>
<dbReference type="PANTHER" id="PTHR43669:SF3">
    <property type="entry name" value="ALCOHOL DEHYDROGENASE, PUTATIVE (AFU_ORTHOLOGUE AFUA_3G03445)-RELATED"/>
    <property type="match status" value="1"/>
</dbReference>
<dbReference type="Gene3D" id="3.40.50.720">
    <property type="entry name" value="NAD(P)-binding Rossmann-like Domain"/>
    <property type="match status" value="1"/>
</dbReference>
<dbReference type="PRINTS" id="PR00080">
    <property type="entry name" value="SDRFAMILY"/>
</dbReference>
<dbReference type="Proteomes" id="UP000838324">
    <property type="component" value="Unassembled WGS sequence"/>
</dbReference>
<dbReference type="CDD" id="cd05233">
    <property type="entry name" value="SDR_c"/>
    <property type="match status" value="1"/>
</dbReference>